<organism evidence="2 3">
    <name type="scientific">Galliscardovia ingluviei</name>
    <dbReference type="NCBI Taxonomy" id="1769422"/>
    <lineage>
        <taxon>Bacteria</taxon>
        <taxon>Bacillati</taxon>
        <taxon>Actinomycetota</taxon>
        <taxon>Actinomycetes</taxon>
        <taxon>Bifidobacteriales</taxon>
        <taxon>Bifidobacteriaceae</taxon>
        <taxon>Galliscardovia</taxon>
    </lineage>
</organism>
<proteinExistence type="predicted"/>
<evidence type="ECO:0000313" key="2">
    <source>
        <dbReference type="EMBL" id="GGI13376.1"/>
    </source>
</evidence>
<name>A0A8J3AMG9_9BIFI</name>
<dbReference type="AlphaFoldDB" id="A0A8J3AMG9"/>
<evidence type="ECO:0000256" key="1">
    <source>
        <dbReference type="SAM" id="Phobius"/>
    </source>
</evidence>
<keyword evidence="1" id="KW-0812">Transmembrane</keyword>
<keyword evidence="1" id="KW-0472">Membrane</keyword>
<dbReference type="EMBL" id="BMDH01000001">
    <property type="protein sequence ID" value="GGI13376.1"/>
    <property type="molecule type" value="Genomic_DNA"/>
</dbReference>
<dbReference type="Proteomes" id="UP000619536">
    <property type="component" value="Unassembled WGS sequence"/>
</dbReference>
<protein>
    <submittedName>
        <fullName evidence="2">Uncharacterized protein</fullName>
    </submittedName>
</protein>
<reference evidence="2" key="1">
    <citation type="journal article" date="2014" name="Int. J. Syst. Evol. Microbiol.">
        <title>Complete genome sequence of Corynebacterium casei LMG S-19264T (=DSM 44701T), isolated from a smear-ripened cheese.</title>
        <authorList>
            <consortium name="US DOE Joint Genome Institute (JGI-PGF)"/>
            <person name="Walter F."/>
            <person name="Albersmeier A."/>
            <person name="Kalinowski J."/>
            <person name="Ruckert C."/>
        </authorList>
    </citation>
    <scope>NUCLEOTIDE SEQUENCE</scope>
    <source>
        <strain evidence="2">CCM 8606</strain>
    </source>
</reference>
<comment type="caution">
    <text evidence="2">The sequence shown here is derived from an EMBL/GenBank/DDBJ whole genome shotgun (WGS) entry which is preliminary data.</text>
</comment>
<feature type="transmembrane region" description="Helical" evidence="1">
    <location>
        <begin position="7"/>
        <end position="26"/>
    </location>
</feature>
<sequence length="66" mass="7874">MVMYQRLSWFYEILKFVHLLVTVVNILCIKNWTYALVYTFCVPCLILLDKKRNLTVCTDTVVVHTF</sequence>
<keyword evidence="1" id="KW-1133">Transmembrane helix</keyword>
<evidence type="ECO:0000313" key="3">
    <source>
        <dbReference type="Proteomes" id="UP000619536"/>
    </source>
</evidence>
<keyword evidence="3" id="KW-1185">Reference proteome</keyword>
<gene>
    <name evidence="2" type="ORF">GCM10007377_05650</name>
</gene>
<accession>A0A8J3AMG9</accession>
<reference evidence="2" key="2">
    <citation type="submission" date="2020-09" db="EMBL/GenBank/DDBJ databases">
        <authorList>
            <person name="Sun Q."/>
            <person name="Sedlacek I."/>
        </authorList>
    </citation>
    <scope>NUCLEOTIDE SEQUENCE</scope>
    <source>
        <strain evidence="2">CCM 8606</strain>
    </source>
</reference>